<dbReference type="Gene3D" id="1.20.120.160">
    <property type="entry name" value="HPT domain"/>
    <property type="match status" value="1"/>
</dbReference>
<evidence type="ECO:0000313" key="5">
    <source>
        <dbReference type="Proteomes" id="UP001431192"/>
    </source>
</evidence>
<dbReference type="Pfam" id="PF01627">
    <property type="entry name" value="Hpt"/>
    <property type="match status" value="1"/>
</dbReference>
<dbReference type="Proteomes" id="UP001431192">
    <property type="component" value="Unassembled WGS sequence"/>
</dbReference>
<feature type="domain" description="HPt" evidence="3">
    <location>
        <begin position="1"/>
        <end position="90"/>
    </location>
</feature>
<dbReference type="PROSITE" id="PS50894">
    <property type="entry name" value="HPT"/>
    <property type="match status" value="1"/>
</dbReference>
<dbReference type="EMBL" id="JAODOQ010000001">
    <property type="protein sequence ID" value="MCT8985789.1"/>
    <property type="molecule type" value="Genomic_DNA"/>
</dbReference>
<protein>
    <submittedName>
        <fullName evidence="4">Hpt domain-containing protein</fullName>
    </submittedName>
</protein>
<dbReference type="InterPro" id="IPR036641">
    <property type="entry name" value="HPT_dom_sf"/>
</dbReference>
<keyword evidence="5" id="KW-1185">Reference proteome</keyword>
<dbReference type="RefSeq" id="WP_261732274.1">
    <property type="nucleotide sequence ID" value="NZ_JAODOQ010000001.1"/>
</dbReference>
<proteinExistence type="predicted"/>
<evidence type="ECO:0000256" key="1">
    <source>
        <dbReference type="ARBA" id="ARBA00023012"/>
    </source>
</evidence>
<organism evidence="4 5">
    <name type="scientific">Shewanella phaeophyticola</name>
    <dbReference type="NCBI Taxonomy" id="2978345"/>
    <lineage>
        <taxon>Bacteria</taxon>
        <taxon>Pseudomonadati</taxon>
        <taxon>Pseudomonadota</taxon>
        <taxon>Gammaproteobacteria</taxon>
        <taxon>Alteromonadales</taxon>
        <taxon>Shewanellaceae</taxon>
        <taxon>Shewanella</taxon>
    </lineage>
</organism>
<keyword evidence="2" id="KW-0597">Phosphoprotein</keyword>
<name>A0ABT2P1K5_9GAMM</name>
<evidence type="ECO:0000313" key="4">
    <source>
        <dbReference type="EMBL" id="MCT8985789.1"/>
    </source>
</evidence>
<accession>A0ABT2P1K5</accession>
<sequence>MFEEHRDLEHVNPDAFSFEQREKRLALAAEIHKLRGSSGMVGAKELYNLTSQAEISLRKGEHDEQAQLLRNIIRVLKELRRNSQQFLELQSQVRSQTNESVEPLADKMTQSEVEKLILALETNDLSASETVENNAASIMALMGQEAFSTFNEQVQMLNYPKALEILEKSIMTDKQ</sequence>
<comment type="caution">
    <text evidence="4">The sequence shown here is derived from an EMBL/GenBank/DDBJ whole genome shotgun (WGS) entry which is preliminary data.</text>
</comment>
<dbReference type="SUPFAM" id="SSF47226">
    <property type="entry name" value="Histidine-containing phosphotransfer domain, HPT domain"/>
    <property type="match status" value="1"/>
</dbReference>
<keyword evidence="1" id="KW-0902">Two-component regulatory system</keyword>
<feature type="modified residue" description="Phosphohistidine" evidence="2">
    <location>
        <position position="32"/>
    </location>
</feature>
<evidence type="ECO:0000259" key="3">
    <source>
        <dbReference type="PROSITE" id="PS50894"/>
    </source>
</evidence>
<gene>
    <name evidence="4" type="ORF">N4T56_03745</name>
</gene>
<evidence type="ECO:0000256" key="2">
    <source>
        <dbReference type="PROSITE-ProRule" id="PRU00110"/>
    </source>
</evidence>
<dbReference type="InterPro" id="IPR008207">
    <property type="entry name" value="Sig_transdc_His_kin_Hpt_dom"/>
</dbReference>
<reference evidence="4" key="1">
    <citation type="submission" date="2022-09" db="EMBL/GenBank/DDBJ databases">
        <title>Shewanella sp. KJ10-1 sp.nov, isolated from marine algae.</title>
        <authorList>
            <person name="Butt M."/>
            <person name="Lee J.K."/>
            <person name="Kim J.M."/>
            <person name="Choi D.G."/>
        </authorList>
    </citation>
    <scope>NUCLEOTIDE SEQUENCE</scope>
    <source>
        <strain evidence="4">KJ10-1</strain>
    </source>
</reference>